<dbReference type="GO" id="GO:0007064">
    <property type="term" value="P:mitotic sister chromatid cohesion"/>
    <property type="evidence" value="ECO:0007669"/>
    <property type="project" value="InterPro"/>
</dbReference>
<evidence type="ECO:0000256" key="2">
    <source>
        <dbReference type="ARBA" id="ARBA00023242"/>
    </source>
</evidence>
<organism evidence="4 5">
    <name type="scientific">Cryptomeria japonica</name>
    <name type="common">Japanese cedar</name>
    <name type="synonym">Cupressus japonica</name>
    <dbReference type="NCBI Taxonomy" id="3369"/>
    <lineage>
        <taxon>Eukaryota</taxon>
        <taxon>Viridiplantae</taxon>
        <taxon>Streptophyta</taxon>
        <taxon>Embryophyta</taxon>
        <taxon>Tracheophyta</taxon>
        <taxon>Spermatophyta</taxon>
        <taxon>Pinopsida</taxon>
        <taxon>Pinidae</taxon>
        <taxon>Conifers II</taxon>
        <taxon>Cupressales</taxon>
        <taxon>Cupressaceae</taxon>
        <taxon>Cryptomeria</taxon>
    </lineage>
</organism>
<gene>
    <name evidence="4" type="ORF">SUGI_1343060</name>
</gene>
<comment type="subcellular location">
    <subcellularLocation>
        <location evidence="1">Nucleus</location>
    </subcellularLocation>
</comment>
<feature type="compositionally biased region" description="Basic and acidic residues" evidence="3">
    <location>
        <begin position="1"/>
        <end position="17"/>
    </location>
</feature>
<sequence length="139" mass="15825">MKPRADQKSDLFSKEFNDTFNGDQPRDLQKKEVGSWLYTIGLGLESLKLSNDVLSKLEELDSYLSKADQSDWRILNWALKPSMLALVQHRLLEHPCEEVRLAVASCHNEIIRMTALVAPYNDDVLGKGLQLIVESPWVT</sequence>
<proteinExistence type="predicted"/>
<keyword evidence="5" id="KW-1185">Reference proteome</keyword>
<dbReference type="AlphaFoldDB" id="A0AAD3NQW7"/>
<protein>
    <submittedName>
        <fullName evidence="4">Uncharacterized protein</fullName>
    </submittedName>
</protein>
<comment type="caution">
    <text evidence="4">The sequence shown here is derived from an EMBL/GenBank/DDBJ whole genome shotgun (WGS) entry which is preliminary data.</text>
</comment>
<dbReference type="InterPro" id="IPR039776">
    <property type="entry name" value="Pds5"/>
</dbReference>
<evidence type="ECO:0000313" key="4">
    <source>
        <dbReference type="EMBL" id="GLJ57571.1"/>
    </source>
</evidence>
<dbReference type="PANTHER" id="PTHR12663">
    <property type="entry name" value="ANDROGEN INDUCED INHIBITOR OF PROLIFERATION AS3 / PDS5-RELATED"/>
    <property type="match status" value="1"/>
</dbReference>
<dbReference type="GO" id="GO:0000785">
    <property type="term" value="C:chromatin"/>
    <property type="evidence" value="ECO:0007669"/>
    <property type="project" value="TreeGrafter"/>
</dbReference>
<dbReference type="GO" id="GO:0005634">
    <property type="term" value="C:nucleus"/>
    <property type="evidence" value="ECO:0007669"/>
    <property type="project" value="UniProtKB-SubCell"/>
</dbReference>
<dbReference type="GO" id="GO:0006281">
    <property type="term" value="P:DNA repair"/>
    <property type="evidence" value="ECO:0007669"/>
    <property type="project" value="TreeGrafter"/>
</dbReference>
<keyword evidence="2" id="KW-0539">Nucleus</keyword>
<reference evidence="4" key="1">
    <citation type="submission" date="2022-12" db="EMBL/GenBank/DDBJ databases">
        <title>Chromosome-Level Genome Assembly of Japanese Cedar (Cryptomeriajaponica D. Don).</title>
        <authorList>
            <person name="Fujino T."/>
            <person name="Yamaguchi K."/>
            <person name="Yokoyama T."/>
            <person name="Hamanaka T."/>
            <person name="Harazono Y."/>
            <person name="Kamada H."/>
            <person name="Kobayashi W."/>
            <person name="Ujino-Ihara T."/>
            <person name="Uchiyama K."/>
            <person name="Matsumoto A."/>
            <person name="Izuno A."/>
            <person name="Tsumura Y."/>
            <person name="Toyoda A."/>
            <person name="Shigenobu S."/>
            <person name="Moriguchi Y."/>
            <person name="Ueno S."/>
            <person name="Kasahara M."/>
        </authorList>
    </citation>
    <scope>NUCLEOTIDE SEQUENCE</scope>
</reference>
<dbReference type="EMBL" id="BSEH01000147">
    <property type="protein sequence ID" value="GLJ57571.1"/>
    <property type="molecule type" value="Genomic_DNA"/>
</dbReference>
<evidence type="ECO:0000313" key="5">
    <source>
        <dbReference type="Proteomes" id="UP001234787"/>
    </source>
</evidence>
<evidence type="ECO:0000256" key="1">
    <source>
        <dbReference type="ARBA" id="ARBA00004123"/>
    </source>
</evidence>
<evidence type="ECO:0000256" key="3">
    <source>
        <dbReference type="SAM" id="MobiDB-lite"/>
    </source>
</evidence>
<accession>A0AAD3NQW7</accession>
<dbReference type="Proteomes" id="UP001234787">
    <property type="component" value="Unassembled WGS sequence"/>
</dbReference>
<dbReference type="PANTHER" id="PTHR12663:SF3">
    <property type="entry name" value="SISTER CHROMATID COHESION PROTEIN PDS5 HOMOLOG C"/>
    <property type="match status" value="1"/>
</dbReference>
<dbReference type="Pfam" id="PF20168">
    <property type="entry name" value="PDS5"/>
    <property type="match status" value="1"/>
</dbReference>
<name>A0AAD3NQW7_CRYJA</name>
<feature type="region of interest" description="Disordered" evidence="3">
    <location>
        <begin position="1"/>
        <end position="27"/>
    </location>
</feature>